<evidence type="ECO:0000313" key="3">
    <source>
        <dbReference type="Proteomes" id="UP001500432"/>
    </source>
</evidence>
<organism evidence="2 3">
    <name type="scientific">Sinomonas flava</name>
    <dbReference type="NCBI Taxonomy" id="496857"/>
    <lineage>
        <taxon>Bacteria</taxon>
        <taxon>Bacillati</taxon>
        <taxon>Actinomycetota</taxon>
        <taxon>Actinomycetes</taxon>
        <taxon>Micrococcales</taxon>
        <taxon>Micrococcaceae</taxon>
        <taxon>Sinomonas</taxon>
    </lineage>
</organism>
<evidence type="ECO:0000313" key="2">
    <source>
        <dbReference type="EMBL" id="GAA2197541.1"/>
    </source>
</evidence>
<comment type="caution">
    <text evidence="2">The sequence shown here is derived from an EMBL/GenBank/DDBJ whole genome shotgun (WGS) entry which is preliminary data.</text>
</comment>
<protein>
    <submittedName>
        <fullName evidence="2">Uncharacterized protein</fullName>
    </submittedName>
</protein>
<evidence type="ECO:0000256" key="1">
    <source>
        <dbReference type="SAM" id="MobiDB-lite"/>
    </source>
</evidence>
<gene>
    <name evidence="2" type="ORF">GCM10009849_06820</name>
</gene>
<sequence length="130" mass="13767">MLPVGKDALLEFGEAHGRARRLRGVRCCAGLGVHAHSDPGSLDAAGREDGVRPDRPDGTAVPPHLPAAACGRGPSFTAVTGLPVRFYWALPLGGAPFFRKLAGDGRVNALCQVYARGAFPVEELFVHRLE</sequence>
<keyword evidence="3" id="KW-1185">Reference proteome</keyword>
<accession>A0ABP5NGL8</accession>
<proteinExistence type="predicted"/>
<name>A0ABP5NGL8_9MICC</name>
<dbReference type="Proteomes" id="UP001500432">
    <property type="component" value="Unassembled WGS sequence"/>
</dbReference>
<feature type="compositionally biased region" description="Basic and acidic residues" evidence="1">
    <location>
        <begin position="45"/>
        <end position="57"/>
    </location>
</feature>
<reference evidence="3" key="1">
    <citation type="journal article" date="2019" name="Int. J. Syst. Evol. Microbiol.">
        <title>The Global Catalogue of Microorganisms (GCM) 10K type strain sequencing project: providing services to taxonomists for standard genome sequencing and annotation.</title>
        <authorList>
            <consortium name="The Broad Institute Genomics Platform"/>
            <consortium name="The Broad Institute Genome Sequencing Center for Infectious Disease"/>
            <person name="Wu L."/>
            <person name="Ma J."/>
        </authorList>
    </citation>
    <scope>NUCLEOTIDE SEQUENCE [LARGE SCALE GENOMIC DNA]</scope>
    <source>
        <strain evidence="3">JCM 16034</strain>
    </source>
</reference>
<dbReference type="EMBL" id="BAAAQW010000003">
    <property type="protein sequence ID" value="GAA2197541.1"/>
    <property type="molecule type" value="Genomic_DNA"/>
</dbReference>
<feature type="region of interest" description="Disordered" evidence="1">
    <location>
        <begin position="36"/>
        <end position="66"/>
    </location>
</feature>